<organism evidence="1 2">
    <name type="scientific">Gossypium arboreum</name>
    <name type="common">Tree cotton</name>
    <name type="synonym">Gossypium nanking</name>
    <dbReference type="NCBI Taxonomy" id="29729"/>
    <lineage>
        <taxon>Eukaryota</taxon>
        <taxon>Viridiplantae</taxon>
        <taxon>Streptophyta</taxon>
        <taxon>Embryophyta</taxon>
        <taxon>Tracheophyta</taxon>
        <taxon>Spermatophyta</taxon>
        <taxon>Magnoliopsida</taxon>
        <taxon>eudicotyledons</taxon>
        <taxon>Gunneridae</taxon>
        <taxon>Pentapetalae</taxon>
        <taxon>rosids</taxon>
        <taxon>malvids</taxon>
        <taxon>Malvales</taxon>
        <taxon>Malvaceae</taxon>
        <taxon>Malvoideae</taxon>
        <taxon>Gossypium</taxon>
    </lineage>
</organism>
<reference evidence="1 2" key="1">
    <citation type="submission" date="2023-03" db="EMBL/GenBank/DDBJ databases">
        <title>WGS of Gossypium arboreum.</title>
        <authorList>
            <person name="Yu D."/>
        </authorList>
    </citation>
    <scope>NUCLEOTIDE SEQUENCE [LARGE SCALE GENOMIC DNA]</scope>
    <source>
        <tissue evidence="1">Leaf</tissue>
    </source>
</reference>
<dbReference type="InterPro" id="IPR044730">
    <property type="entry name" value="RNase_H-like_dom_plant"/>
</dbReference>
<dbReference type="InterPro" id="IPR012337">
    <property type="entry name" value="RNaseH-like_sf"/>
</dbReference>
<dbReference type="PANTHER" id="PTHR47723:SF19">
    <property type="entry name" value="POLYNUCLEOTIDYL TRANSFERASE, RIBONUCLEASE H-LIKE SUPERFAMILY PROTEIN"/>
    <property type="match status" value="1"/>
</dbReference>
<dbReference type="EMBL" id="JARKNE010000012">
    <property type="protein sequence ID" value="KAK5775656.1"/>
    <property type="molecule type" value="Genomic_DNA"/>
</dbReference>
<evidence type="ECO:0000313" key="2">
    <source>
        <dbReference type="Proteomes" id="UP001358586"/>
    </source>
</evidence>
<protein>
    <recommendedName>
        <fullName evidence="3">RNase H type-1 domain-containing protein</fullName>
    </recommendedName>
</protein>
<dbReference type="CDD" id="cd06222">
    <property type="entry name" value="RNase_H_like"/>
    <property type="match status" value="1"/>
</dbReference>
<gene>
    <name evidence="1" type="ORF">PVK06_043574</name>
</gene>
<sequence>MASKQVADVEIQSTRGEPLAEEWIYLNIDGAVRVDLGVAAAGGVLREKNGEWILGYNKYLVKAIHRSVLKTSNSALIRRIHLILSQESNWLLRYILSEQNQSADFIAKLAFGEKEDYN</sequence>
<dbReference type="InterPro" id="IPR053151">
    <property type="entry name" value="RNase_H-like"/>
</dbReference>
<accession>A0ABR0MNU1</accession>
<proteinExistence type="predicted"/>
<evidence type="ECO:0000313" key="1">
    <source>
        <dbReference type="EMBL" id="KAK5775656.1"/>
    </source>
</evidence>
<dbReference type="Proteomes" id="UP001358586">
    <property type="component" value="Chromosome 12"/>
</dbReference>
<name>A0ABR0MNU1_GOSAR</name>
<dbReference type="SUPFAM" id="SSF53098">
    <property type="entry name" value="Ribonuclease H-like"/>
    <property type="match status" value="1"/>
</dbReference>
<dbReference type="PANTHER" id="PTHR47723">
    <property type="entry name" value="OS05G0353850 PROTEIN"/>
    <property type="match status" value="1"/>
</dbReference>
<keyword evidence="2" id="KW-1185">Reference proteome</keyword>
<comment type="caution">
    <text evidence="1">The sequence shown here is derived from an EMBL/GenBank/DDBJ whole genome shotgun (WGS) entry which is preliminary data.</text>
</comment>
<evidence type="ECO:0008006" key="3">
    <source>
        <dbReference type="Google" id="ProtNLM"/>
    </source>
</evidence>